<evidence type="ECO:0000259" key="2">
    <source>
        <dbReference type="Pfam" id="PF08308"/>
    </source>
</evidence>
<gene>
    <name evidence="3" type="ORF">FH039_08280</name>
</gene>
<evidence type="ECO:0000313" key="3">
    <source>
        <dbReference type="EMBL" id="QDA31594.1"/>
    </source>
</evidence>
<dbReference type="GeneID" id="40475174"/>
<dbReference type="InterPro" id="IPR013229">
    <property type="entry name" value="PEGA"/>
</dbReference>
<evidence type="ECO:0000256" key="1">
    <source>
        <dbReference type="SAM" id="Phobius"/>
    </source>
</evidence>
<name>A0A4Y5SMM6_9EURY</name>
<dbReference type="Proteomes" id="UP000306007">
    <property type="component" value="Chromosome"/>
</dbReference>
<protein>
    <submittedName>
        <fullName evidence="3">PEGA domain-containing protein</fullName>
    </submittedName>
</protein>
<dbReference type="Pfam" id="PF08308">
    <property type="entry name" value="PEGA"/>
    <property type="match status" value="1"/>
</dbReference>
<keyword evidence="1" id="KW-0472">Membrane</keyword>
<dbReference type="RefSeq" id="WP_139680932.1">
    <property type="nucleotide sequence ID" value="NZ_CP040846.1"/>
</dbReference>
<accession>A0A4Y5SMM6</accession>
<proteinExistence type="predicted"/>
<evidence type="ECO:0000313" key="4">
    <source>
        <dbReference type="Proteomes" id="UP000306007"/>
    </source>
</evidence>
<dbReference type="KEGG" id="tic:FH039_08280"/>
<feature type="domain" description="PEGA" evidence="2">
    <location>
        <begin position="130"/>
        <end position="166"/>
    </location>
</feature>
<keyword evidence="4" id="KW-1185">Reference proteome</keyword>
<dbReference type="AlphaFoldDB" id="A0A4Y5SMM6"/>
<reference evidence="3 4" key="1">
    <citation type="submission" date="2019-06" db="EMBL/GenBank/DDBJ databases">
        <title>Thermococcus indicus sp. nov., a Fe(III)-reducing hyperthermophilic archaeon isolated from the Onnuri vent field of the Central Indian Ocean ridge.</title>
        <authorList>
            <person name="Lim J.K."/>
            <person name="Kim Y.J."/>
            <person name="Kwon K.K."/>
        </authorList>
    </citation>
    <scope>NUCLEOTIDE SEQUENCE [LARGE SCALE GENOMIC DNA]</scope>
    <source>
        <strain evidence="3 4">IOH1</strain>
    </source>
</reference>
<dbReference type="EMBL" id="CP040846">
    <property type="protein sequence ID" value="QDA31594.1"/>
    <property type="molecule type" value="Genomic_DNA"/>
</dbReference>
<feature type="transmembrane region" description="Helical" evidence="1">
    <location>
        <begin position="6"/>
        <end position="23"/>
    </location>
</feature>
<keyword evidence="1" id="KW-1133">Transmembrane helix</keyword>
<keyword evidence="1" id="KW-0812">Transmembrane</keyword>
<organism evidence="3 4">
    <name type="scientific">Thermococcus indicus</name>
    <dbReference type="NCBI Taxonomy" id="2586643"/>
    <lineage>
        <taxon>Archaea</taxon>
        <taxon>Methanobacteriati</taxon>
        <taxon>Methanobacteriota</taxon>
        <taxon>Thermococci</taxon>
        <taxon>Thermococcales</taxon>
        <taxon>Thermococcaceae</taxon>
        <taxon>Thermococcus</taxon>
    </lineage>
</organism>
<sequence length="168" mass="18377">MKDKSVGSAFVMMIIIVSILFFLEVPHPYVSAEDELGYTLPVSVGEIKTLIDQNGDEYKIKVIDVNVGSGKALIHIVYPSGNSQTTTLAKNQELSLGTMIVTLKDTYIAINGKVIAIFLIYGLRAVEGYSSLLINSTPIGAEVYINQERVGYTPLTYLASVGDYYILM</sequence>